<dbReference type="PROSITE" id="PS00879">
    <property type="entry name" value="ODR_DC_2_2"/>
    <property type="match status" value="1"/>
</dbReference>
<keyword evidence="3" id="KW-0663">Pyridoxal phosphate</keyword>
<dbReference type="NCBIfam" id="TIGR01048">
    <property type="entry name" value="lysA"/>
    <property type="match status" value="1"/>
</dbReference>
<evidence type="ECO:0000256" key="3">
    <source>
        <dbReference type="ARBA" id="ARBA00022898"/>
    </source>
</evidence>
<gene>
    <name evidence="10" type="primary">lysA</name>
    <name evidence="10" type="ORF">Q5Y73_10795</name>
</gene>
<evidence type="ECO:0000313" key="11">
    <source>
        <dbReference type="Proteomes" id="UP001231941"/>
    </source>
</evidence>
<dbReference type="SUPFAM" id="SSF51419">
    <property type="entry name" value="PLP-binding barrel"/>
    <property type="match status" value="1"/>
</dbReference>
<dbReference type="GO" id="GO:0008836">
    <property type="term" value="F:diaminopimelate decarboxylase activity"/>
    <property type="evidence" value="ECO:0007669"/>
    <property type="project" value="UniProtKB-EC"/>
</dbReference>
<keyword evidence="11" id="KW-1185">Reference proteome</keyword>
<evidence type="ECO:0000256" key="7">
    <source>
        <dbReference type="RuleBase" id="RU003738"/>
    </source>
</evidence>
<dbReference type="SUPFAM" id="SSF50621">
    <property type="entry name" value="Alanine racemase C-terminal domain-like"/>
    <property type="match status" value="1"/>
</dbReference>
<dbReference type="EMBL" id="JAVAMP010000003">
    <property type="protein sequence ID" value="MDP5274598.1"/>
    <property type="molecule type" value="Genomic_DNA"/>
</dbReference>
<evidence type="ECO:0000256" key="6">
    <source>
        <dbReference type="RuleBase" id="RU003737"/>
    </source>
</evidence>
<keyword evidence="7" id="KW-0457">Lysine biosynthesis</keyword>
<comment type="similarity">
    <text evidence="6">Belongs to the Orn/Lys/Arg decarboxylase class-II family.</text>
</comment>
<keyword evidence="4 7" id="KW-0456">Lyase</keyword>
<evidence type="ECO:0000259" key="9">
    <source>
        <dbReference type="Pfam" id="PF02784"/>
    </source>
</evidence>
<feature type="domain" description="Orn/DAP/Arg decarboxylase 2 C-terminal" evidence="8">
    <location>
        <begin position="19"/>
        <end position="368"/>
    </location>
</feature>
<dbReference type="InterPro" id="IPR022657">
    <property type="entry name" value="De-COase2_CS"/>
</dbReference>
<evidence type="ECO:0000259" key="8">
    <source>
        <dbReference type="Pfam" id="PF00278"/>
    </source>
</evidence>
<dbReference type="InterPro" id="IPR022644">
    <property type="entry name" value="De-COase2_N"/>
</dbReference>
<organism evidence="10 11">
    <name type="scientific">Chengkuizengella axinellae</name>
    <dbReference type="NCBI Taxonomy" id="3064388"/>
    <lineage>
        <taxon>Bacteria</taxon>
        <taxon>Bacillati</taxon>
        <taxon>Bacillota</taxon>
        <taxon>Bacilli</taxon>
        <taxon>Bacillales</taxon>
        <taxon>Paenibacillaceae</taxon>
        <taxon>Chengkuizengella</taxon>
    </lineage>
</organism>
<keyword evidence="2 7" id="KW-0210">Decarboxylase</keyword>
<accession>A0ABT9IZ13</accession>
<dbReference type="EC" id="4.1.1.20" evidence="5 7"/>
<dbReference type="Proteomes" id="UP001231941">
    <property type="component" value="Unassembled WGS sequence"/>
</dbReference>
<name>A0ABT9IZ13_9BACL</name>
<sequence length="415" mass="46290">MDQHVLEELCNQYGTPLYVYNQQKIETQYDKLKRSLPDEFEIFYSVKANPLLGICKLFHSLGSGIEVASMGELYVALQAGFNPDDIIFTSPGKTYKELQYAIHNNIYCINIESIDEAKMIQEIALKQSKTVNICIRINPDFNINGAGLVMSGIPTQFGIDQSAVEDVIKTINVSMSNLNIAGIHVFSGSQMLDANLIVKNMEQILKLAIEISEENFSLELDFIDLGGGFGIPYFNGEKELDLELLKIRLHEIWSKYKDKLKGTRIGVESGRFLMAESGVFLTKVLYVKENKGHKYVVCDGGSNHHSSSAFLGRFVRNNFPMHLLGKAGEEQEVVSVTGCLCTPTDVIGQRVKLSKAVNGDILVIEKSGAYGFTHSPTLFLSHLKPAEVLFHKDKIQVLRERGELEDVLNGQLIFA</sequence>
<evidence type="ECO:0000313" key="10">
    <source>
        <dbReference type="EMBL" id="MDP5274598.1"/>
    </source>
</evidence>
<dbReference type="InterPro" id="IPR022643">
    <property type="entry name" value="De-COase2_C"/>
</dbReference>
<dbReference type="InterPro" id="IPR002986">
    <property type="entry name" value="DAP_deCOOHase_LysA"/>
</dbReference>
<comment type="pathway">
    <text evidence="7">Amino-acid biosynthesis; L-lysine biosynthesis via DAP pathway; L-lysine from DL-2,6-diaminopimelate: step 1/1.</text>
</comment>
<comment type="caution">
    <text evidence="10">The sequence shown here is derived from an EMBL/GenBank/DDBJ whole genome shotgun (WGS) entry which is preliminary data.</text>
</comment>
<dbReference type="PANTHER" id="PTHR43727">
    <property type="entry name" value="DIAMINOPIMELATE DECARBOXYLASE"/>
    <property type="match status" value="1"/>
</dbReference>
<feature type="domain" description="Orn/DAP/Arg decarboxylase 2 N-terminal" evidence="9">
    <location>
        <begin position="23"/>
        <end position="275"/>
    </location>
</feature>
<dbReference type="InterPro" id="IPR029066">
    <property type="entry name" value="PLP-binding_barrel"/>
</dbReference>
<dbReference type="Gene3D" id="3.20.20.10">
    <property type="entry name" value="Alanine racemase"/>
    <property type="match status" value="1"/>
</dbReference>
<dbReference type="Gene3D" id="2.40.37.10">
    <property type="entry name" value="Lyase, Ornithine Decarboxylase, Chain A, domain 1"/>
    <property type="match status" value="1"/>
</dbReference>
<comment type="cofactor">
    <cofactor evidence="1 7">
        <name>pyridoxal 5'-phosphate</name>
        <dbReference type="ChEBI" id="CHEBI:597326"/>
    </cofactor>
</comment>
<dbReference type="PRINTS" id="PR01181">
    <property type="entry name" value="DAPDCRBXLASE"/>
</dbReference>
<dbReference type="InterPro" id="IPR009006">
    <property type="entry name" value="Ala_racemase/Decarboxylase_C"/>
</dbReference>
<comment type="catalytic activity">
    <reaction evidence="7">
        <text>meso-2,6-diaminopimelate + H(+) = L-lysine + CO2</text>
        <dbReference type="Rhea" id="RHEA:15101"/>
        <dbReference type="ChEBI" id="CHEBI:15378"/>
        <dbReference type="ChEBI" id="CHEBI:16526"/>
        <dbReference type="ChEBI" id="CHEBI:32551"/>
        <dbReference type="ChEBI" id="CHEBI:57791"/>
        <dbReference type="EC" id="4.1.1.20"/>
    </reaction>
</comment>
<evidence type="ECO:0000256" key="4">
    <source>
        <dbReference type="ARBA" id="ARBA00023239"/>
    </source>
</evidence>
<dbReference type="Pfam" id="PF02784">
    <property type="entry name" value="Orn_Arg_deC_N"/>
    <property type="match status" value="1"/>
</dbReference>
<keyword evidence="7" id="KW-0028">Amino-acid biosynthesis</keyword>
<protein>
    <recommendedName>
        <fullName evidence="5 7">Diaminopimelate decarboxylase</fullName>
        <ecNumber evidence="5 7">4.1.1.20</ecNumber>
    </recommendedName>
</protein>
<dbReference type="Pfam" id="PF00278">
    <property type="entry name" value="Orn_DAP_Arg_deC"/>
    <property type="match status" value="1"/>
</dbReference>
<dbReference type="PANTHER" id="PTHR43727:SF2">
    <property type="entry name" value="GROUP IV DECARBOXYLASE"/>
    <property type="match status" value="1"/>
</dbReference>
<evidence type="ECO:0000256" key="5">
    <source>
        <dbReference type="NCBIfam" id="TIGR01048"/>
    </source>
</evidence>
<reference evidence="10 11" key="1">
    <citation type="submission" date="2023-08" db="EMBL/GenBank/DDBJ databases">
        <authorList>
            <person name="Park J.-S."/>
        </authorList>
    </citation>
    <scope>NUCLEOTIDE SEQUENCE [LARGE SCALE GENOMIC DNA]</scope>
    <source>
        <strain evidence="10 11">2205SS18-9</strain>
    </source>
</reference>
<evidence type="ECO:0000256" key="2">
    <source>
        <dbReference type="ARBA" id="ARBA00022793"/>
    </source>
</evidence>
<proteinExistence type="inferred from homology"/>
<dbReference type="RefSeq" id="WP_305991901.1">
    <property type="nucleotide sequence ID" value="NZ_JAVAMP010000003.1"/>
</dbReference>
<dbReference type="PRINTS" id="PR01179">
    <property type="entry name" value="ODADCRBXLASE"/>
</dbReference>
<dbReference type="CDD" id="cd06839">
    <property type="entry name" value="PLPDE_III_Btrk_like"/>
    <property type="match status" value="1"/>
</dbReference>
<dbReference type="InterPro" id="IPR000183">
    <property type="entry name" value="Orn/DAP/Arg_de-COase"/>
</dbReference>
<evidence type="ECO:0000256" key="1">
    <source>
        <dbReference type="ARBA" id="ARBA00001933"/>
    </source>
</evidence>